<sequence>TDECVDDACVHENNFDDTIDCCAPLTRDLTTIDDANPCTNDVCNPGTGIVSHPPGPDGPEPACDDGDICTVDECQSGSCIHVDMSSIACTNDAQCPGDGTCGPGGFCVCVEPTLELVAVDGSMTVAGCYAVGELVTVRVELGPTNAQFLVPEGQEVIGAQFFVEYDTSTLVFEGIQPGVVLGTGSPFAIEILERVDHVLGTIDYLVGVSFGDPGTRSPTTVAVITFQALGECQAYVRYRPA</sequence>
<accession>X0Y201</accession>
<dbReference type="Gene3D" id="2.60.40.680">
    <property type="match status" value="1"/>
</dbReference>
<gene>
    <name evidence="2" type="ORF">S01H1_73696</name>
</gene>
<organism evidence="2">
    <name type="scientific">marine sediment metagenome</name>
    <dbReference type="NCBI Taxonomy" id="412755"/>
    <lineage>
        <taxon>unclassified sequences</taxon>
        <taxon>metagenomes</taxon>
        <taxon>ecological metagenomes</taxon>
    </lineage>
</organism>
<dbReference type="SUPFAM" id="SSF49384">
    <property type="entry name" value="Carbohydrate-binding domain"/>
    <property type="match status" value="1"/>
</dbReference>
<reference evidence="2" key="1">
    <citation type="journal article" date="2014" name="Front. Microbiol.">
        <title>High frequency of phylogenetically diverse reductive dehalogenase-homologous genes in deep subseafloor sedimentary metagenomes.</title>
        <authorList>
            <person name="Kawai M."/>
            <person name="Futagami T."/>
            <person name="Toyoda A."/>
            <person name="Takaki Y."/>
            <person name="Nishi S."/>
            <person name="Hori S."/>
            <person name="Arai W."/>
            <person name="Tsubouchi T."/>
            <person name="Morono Y."/>
            <person name="Uchiyama I."/>
            <person name="Ito T."/>
            <person name="Fujiyama A."/>
            <person name="Inagaki F."/>
            <person name="Takami H."/>
        </authorList>
    </citation>
    <scope>NUCLEOTIDE SEQUENCE</scope>
    <source>
        <strain evidence="2">Expedition CK06-06</strain>
    </source>
</reference>
<dbReference type="GO" id="GO:0030246">
    <property type="term" value="F:carbohydrate binding"/>
    <property type="evidence" value="ECO:0007669"/>
    <property type="project" value="InterPro"/>
</dbReference>
<protein>
    <recommendedName>
        <fullName evidence="1">Cohesin domain-containing protein</fullName>
    </recommendedName>
</protein>
<name>X0Y201_9ZZZZ</name>
<dbReference type="EMBL" id="BARS01049253">
    <property type="protein sequence ID" value="GAG30931.1"/>
    <property type="molecule type" value="Genomic_DNA"/>
</dbReference>
<feature type="non-terminal residue" evidence="2">
    <location>
        <position position="241"/>
    </location>
</feature>
<dbReference type="GO" id="GO:0000272">
    <property type="term" value="P:polysaccharide catabolic process"/>
    <property type="evidence" value="ECO:0007669"/>
    <property type="project" value="InterPro"/>
</dbReference>
<feature type="domain" description="Cohesin" evidence="1">
    <location>
        <begin position="130"/>
        <end position="234"/>
    </location>
</feature>
<proteinExistence type="predicted"/>
<feature type="non-terminal residue" evidence="2">
    <location>
        <position position="1"/>
    </location>
</feature>
<dbReference type="InterPro" id="IPR001673">
    <property type="entry name" value="S_mold_repeat"/>
</dbReference>
<evidence type="ECO:0000259" key="1">
    <source>
        <dbReference type="Pfam" id="PF00963"/>
    </source>
</evidence>
<dbReference type="Pfam" id="PF00963">
    <property type="entry name" value="Cohesin"/>
    <property type="match status" value="1"/>
</dbReference>
<evidence type="ECO:0000313" key="2">
    <source>
        <dbReference type="EMBL" id="GAG30931.1"/>
    </source>
</evidence>
<dbReference type="InterPro" id="IPR008965">
    <property type="entry name" value="CBM2/CBM3_carb-bd_dom_sf"/>
</dbReference>
<dbReference type="Pfam" id="PF00526">
    <property type="entry name" value="Dicty_CTDC"/>
    <property type="match status" value="2"/>
</dbReference>
<dbReference type="AlphaFoldDB" id="X0Y201"/>
<comment type="caution">
    <text evidence="2">The sequence shown here is derived from an EMBL/GenBank/DDBJ whole genome shotgun (WGS) entry which is preliminary data.</text>
</comment>
<dbReference type="InterPro" id="IPR002102">
    <property type="entry name" value="Cohesin_dom"/>
</dbReference>